<accession>A0A8K9XBK6</accession>
<keyword evidence="2" id="KW-1185">Reference proteome</keyword>
<dbReference type="Ensembl" id="ENSOMYT00000156568.1">
    <property type="protein sequence ID" value="ENSOMYP00000130887.1"/>
    <property type="gene ID" value="ENSOMYG00000051577.1"/>
</dbReference>
<evidence type="ECO:0000313" key="2">
    <source>
        <dbReference type="Proteomes" id="UP000694395"/>
    </source>
</evidence>
<reference evidence="1" key="3">
    <citation type="submission" date="2025-09" db="UniProtKB">
        <authorList>
            <consortium name="Ensembl"/>
        </authorList>
    </citation>
    <scope>IDENTIFICATION</scope>
</reference>
<protein>
    <submittedName>
        <fullName evidence="1">Ankyrin repeat domain 45</fullName>
    </submittedName>
</protein>
<dbReference type="GeneTree" id="ENSGT00390000008829"/>
<dbReference type="InterPro" id="IPR036770">
    <property type="entry name" value="Ankyrin_rpt-contain_sf"/>
</dbReference>
<dbReference type="SUPFAM" id="SSF48403">
    <property type="entry name" value="Ankyrin repeat"/>
    <property type="match status" value="1"/>
</dbReference>
<proteinExistence type="predicted"/>
<organism evidence="1 2">
    <name type="scientific">Oncorhynchus mykiss</name>
    <name type="common">Rainbow trout</name>
    <name type="synonym">Salmo gairdneri</name>
    <dbReference type="NCBI Taxonomy" id="8022"/>
    <lineage>
        <taxon>Eukaryota</taxon>
        <taxon>Metazoa</taxon>
        <taxon>Chordata</taxon>
        <taxon>Craniata</taxon>
        <taxon>Vertebrata</taxon>
        <taxon>Euteleostomi</taxon>
        <taxon>Actinopterygii</taxon>
        <taxon>Neopterygii</taxon>
        <taxon>Teleostei</taxon>
        <taxon>Protacanthopterygii</taxon>
        <taxon>Salmoniformes</taxon>
        <taxon>Salmonidae</taxon>
        <taxon>Salmoninae</taxon>
        <taxon>Oncorhynchus</taxon>
    </lineage>
</organism>
<dbReference type="Gene3D" id="1.20.1270.10">
    <property type="match status" value="1"/>
</dbReference>
<dbReference type="AlphaFoldDB" id="A0A8K9XBK6"/>
<reference evidence="1" key="2">
    <citation type="submission" date="2025-08" db="UniProtKB">
        <authorList>
            <consortium name="Ensembl"/>
        </authorList>
    </citation>
    <scope>IDENTIFICATION</scope>
</reference>
<sequence>MTLGRSSTVRELFKCFSPLYCAALWGQFETVKHFGELCAGLQANNFCGGRAREVASHYYKMDCAEYLTWAKAKQDLKSYITHVRDTIDDPEKVQGKLNKEDKNICTNTCSAKLDWIQNTKNSSIQDLIGQCLQDIIIPILSELTTQREKDY</sequence>
<name>A0A8K9XBK6_ONCMY</name>
<evidence type="ECO:0000313" key="1">
    <source>
        <dbReference type="Ensembl" id="ENSOMYP00000130887.1"/>
    </source>
</evidence>
<dbReference type="InterPro" id="IPR029048">
    <property type="entry name" value="HSP70_C_sf"/>
</dbReference>
<dbReference type="SUPFAM" id="SSF100934">
    <property type="entry name" value="Heat shock protein 70kD (HSP70), C-terminal subdomain"/>
    <property type="match status" value="1"/>
</dbReference>
<dbReference type="Proteomes" id="UP000694395">
    <property type="component" value="Chromosome 8"/>
</dbReference>
<reference evidence="1" key="1">
    <citation type="submission" date="2020-07" db="EMBL/GenBank/DDBJ databases">
        <title>A long reads based de novo assembly of the rainbow trout Arlee double haploid line genome.</title>
        <authorList>
            <person name="Gao G."/>
            <person name="Palti Y."/>
        </authorList>
    </citation>
    <scope>NUCLEOTIDE SEQUENCE [LARGE SCALE GENOMIC DNA]</scope>
</reference>